<evidence type="ECO:0000256" key="2">
    <source>
        <dbReference type="ARBA" id="ARBA00023002"/>
    </source>
</evidence>
<dbReference type="SUPFAM" id="SSF51735">
    <property type="entry name" value="NAD(P)-binding Rossmann-fold domains"/>
    <property type="match status" value="1"/>
</dbReference>
<evidence type="ECO:0000259" key="4">
    <source>
        <dbReference type="Pfam" id="PF22725"/>
    </source>
</evidence>
<evidence type="ECO:0000256" key="1">
    <source>
        <dbReference type="ARBA" id="ARBA00010928"/>
    </source>
</evidence>
<proteinExistence type="inferred from homology"/>
<reference evidence="5 6" key="1">
    <citation type="journal article" date="2015" name="Genome Announc.">
        <title>Genome Assemblies of Three Soil-Associated Devosia species: D. insulae, D. limi, and D. soli.</title>
        <authorList>
            <person name="Hassan Y.I."/>
            <person name="Lepp D."/>
            <person name="Zhou T."/>
        </authorList>
    </citation>
    <scope>NUCLEOTIDE SEQUENCE [LARGE SCALE GENOMIC DNA]</scope>
    <source>
        <strain evidence="5 6">DS-56</strain>
    </source>
</reference>
<dbReference type="Gene3D" id="3.40.50.720">
    <property type="entry name" value="NAD(P)-binding Rossmann-like Domain"/>
    <property type="match status" value="1"/>
</dbReference>
<dbReference type="Pfam" id="PF01408">
    <property type="entry name" value="GFO_IDH_MocA"/>
    <property type="match status" value="1"/>
</dbReference>
<evidence type="ECO:0000313" key="5">
    <source>
        <dbReference type="EMBL" id="OEO33250.1"/>
    </source>
</evidence>
<dbReference type="InterPro" id="IPR051317">
    <property type="entry name" value="Gfo/Idh/MocA_oxidoreduct"/>
</dbReference>
<dbReference type="GO" id="GO:0016491">
    <property type="term" value="F:oxidoreductase activity"/>
    <property type="evidence" value="ECO:0007669"/>
    <property type="project" value="UniProtKB-KW"/>
</dbReference>
<feature type="domain" description="GFO/IDH/MocA-like oxidoreductase" evidence="4">
    <location>
        <begin position="133"/>
        <end position="243"/>
    </location>
</feature>
<dbReference type="RefSeq" id="WP_069907634.1">
    <property type="nucleotide sequence ID" value="NZ_LAJE02000009.1"/>
</dbReference>
<dbReference type="GO" id="GO:0000166">
    <property type="term" value="F:nucleotide binding"/>
    <property type="evidence" value="ECO:0007669"/>
    <property type="project" value="InterPro"/>
</dbReference>
<comment type="caution">
    <text evidence="5">The sequence shown here is derived from an EMBL/GenBank/DDBJ whole genome shotgun (WGS) entry which is preliminary data.</text>
</comment>
<feature type="domain" description="Gfo/Idh/MocA-like oxidoreductase N-terminal" evidence="3">
    <location>
        <begin position="1"/>
        <end position="112"/>
    </location>
</feature>
<evidence type="ECO:0008006" key="7">
    <source>
        <dbReference type="Google" id="ProtNLM"/>
    </source>
</evidence>
<dbReference type="InterPro" id="IPR036291">
    <property type="entry name" value="NAD(P)-bd_dom_sf"/>
</dbReference>
<evidence type="ECO:0000313" key="6">
    <source>
        <dbReference type="Proteomes" id="UP000095463"/>
    </source>
</evidence>
<dbReference type="EMBL" id="LAJE02000009">
    <property type="protein sequence ID" value="OEO33250.1"/>
    <property type="molecule type" value="Genomic_DNA"/>
</dbReference>
<name>A0A1E5XXD0_9HYPH</name>
<accession>A0A1E5XXD0</accession>
<keyword evidence="6" id="KW-1185">Reference proteome</keyword>
<dbReference type="SUPFAM" id="SSF55347">
    <property type="entry name" value="Glyceraldehyde-3-phosphate dehydrogenase-like, C-terminal domain"/>
    <property type="match status" value="1"/>
</dbReference>
<dbReference type="InterPro" id="IPR055170">
    <property type="entry name" value="GFO_IDH_MocA-like_dom"/>
</dbReference>
<organism evidence="5 6">
    <name type="scientific">Devosia insulae DS-56</name>
    <dbReference type="NCBI Taxonomy" id="1116389"/>
    <lineage>
        <taxon>Bacteria</taxon>
        <taxon>Pseudomonadati</taxon>
        <taxon>Pseudomonadota</taxon>
        <taxon>Alphaproteobacteria</taxon>
        <taxon>Hyphomicrobiales</taxon>
        <taxon>Devosiaceae</taxon>
        <taxon>Devosia</taxon>
    </lineage>
</organism>
<evidence type="ECO:0000259" key="3">
    <source>
        <dbReference type="Pfam" id="PF01408"/>
    </source>
</evidence>
<keyword evidence="2" id="KW-0560">Oxidoreductase</keyword>
<comment type="similarity">
    <text evidence="1">Belongs to the Gfo/Idh/MocA family.</text>
</comment>
<dbReference type="PANTHER" id="PTHR43708:SF5">
    <property type="entry name" value="CONSERVED EXPRESSED OXIDOREDUCTASE (EUROFUNG)-RELATED"/>
    <property type="match status" value="1"/>
</dbReference>
<dbReference type="Gene3D" id="3.30.360.10">
    <property type="entry name" value="Dihydrodipicolinate Reductase, domain 2"/>
    <property type="match status" value="1"/>
</dbReference>
<sequence length="322" mass="34290">MRVGILGTGGIAARHAAAVAEVEGVELVAATSRSFETAQAFSTRHGGTAYAQLDRMLGEAELDLVIVALPPGAHAGEVEAIATAGVNVLVEKPISLDLGRARAMVAATDKVTAACGFMYRFGGAVERWTALDAAGATGRTGHFSGSFHCNALHAPWWRDREMSGGQMVEQLIHIVDLQRSTMGMPSSVVARSSNFRHTHTPGYSSEDMSAMIFGYDDGRIAVLHASNIAVPGRWMKGWQIVAERATGIFADWNNAEIVRTEGEVASETVAMTSNPFAAQIADLRDAIAERRPPRVPLGDGLATLQLVLAARRAADEKREVSL</sequence>
<dbReference type="InterPro" id="IPR000683">
    <property type="entry name" value="Gfo/Idh/MocA-like_OxRdtase_N"/>
</dbReference>
<dbReference type="OrthoDB" id="9790710at2"/>
<protein>
    <recommendedName>
        <fullName evidence="7">Oxidoreductase</fullName>
    </recommendedName>
</protein>
<dbReference type="PANTHER" id="PTHR43708">
    <property type="entry name" value="CONSERVED EXPRESSED OXIDOREDUCTASE (EUROFUNG)"/>
    <property type="match status" value="1"/>
</dbReference>
<gene>
    <name evidence="5" type="ORF">VW23_007625</name>
</gene>
<dbReference type="Proteomes" id="UP000095463">
    <property type="component" value="Unassembled WGS sequence"/>
</dbReference>
<dbReference type="AlphaFoldDB" id="A0A1E5XXD0"/>
<dbReference type="Pfam" id="PF22725">
    <property type="entry name" value="GFO_IDH_MocA_C3"/>
    <property type="match status" value="1"/>
</dbReference>